<proteinExistence type="predicted"/>
<reference evidence="2" key="1">
    <citation type="journal article" date="2019" name="Mitochondrial DNA Part B Resour">
        <title>Complete mitochondrial genome of Leptaulax koreanus (Coleoptera: Passalidae), a Korean endemic bess beetle.</title>
        <authorList>
            <person name="Lee S.-G."/>
            <person name="Choi K.S."/>
            <person name="Kim C.-J."/>
            <person name="Jeon H.-B."/>
            <person name="Kim I.-K."/>
        </authorList>
    </citation>
    <scope>NUCLEOTIDE SEQUENCE</scope>
</reference>
<keyword evidence="1" id="KW-0812">Transmembrane</keyword>
<dbReference type="AlphaFoldDB" id="A0A5C0XL73"/>
<sequence>MMFLSLMFILTILLMWINHPLLLGLILFIQTLNICMFLTLFSVSSWYSFILFIIMISGLLILLIYMTSLLPNFNLSIKLNKYFLLLSLLTILSFHKSHMYEFLTFYTNSWNYSMKFKILLNKYMNFPMNYLFMLLMIYLFITMISSVLITGYKKGPIRSFKN</sequence>
<feature type="transmembrane region" description="Helical" evidence="1">
    <location>
        <begin position="49"/>
        <end position="70"/>
    </location>
</feature>
<evidence type="ECO:0000256" key="1">
    <source>
        <dbReference type="SAM" id="Phobius"/>
    </source>
</evidence>
<protein>
    <submittedName>
        <fullName evidence="2">NADH dehydrogenase subunit 6</fullName>
    </submittedName>
</protein>
<dbReference type="EMBL" id="MH781547">
    <property type="protein sequence ID" value="QEK77362.1"/>
    <property type="molecule type" value="Genomic_DNA"/>
</dbReference>
<geneLocation type="mitochondrion" evidence="2"/>
<organism evidence="2">
    <name type="scientific">Leptaulax koreanus</name>
    <dbReference type="NCBI Taxonomy" id="2607329"/>
    <lineage>
        <taxon>Eukaryota</taxon>
        <taxon>Metazoa</taxon>
        <taxon>Ecdysozoa</taxon>
        <taxon>Arthropoda</taxon>
        <taxon>Hexapoda</taxon>
        <taxon>Insecta</taxon>
        <taxon>Pterygota</taxon>
        <taxon>Neoptera</taxon>
        <taxon>Endopterygota</taxon>
        <taxon>Coleoptera</taxon>
        <taxon>Polyphaga</taxon>
        <taxon>Scarabaeiformia</taxon>
        <taxon>Passalidae</taxon>
        <taxon>Leptaulax</taxon>
    </lineage>
</organism>
<name>A0A5C0XL73_9SCAR</name>
<keyword evidence="1" id="KW-1133">Transmembrane helix</keyword>
<keyword evidence="2" id="KW-0496">Mitochondrion</keyword>
<gene>
    <name evidence="2" type="primary">ND6</name>
    <name evidence="2" type="ORF">LKC011</name>
</gene>
<dbReference type="GeneID" id="41834305"/>
<feature type="transmembrane region" description="Helical" evidence="1">
    <location>
        <begin position="82"/>
        <end position="100"/>
    </location>
</feature>
<accession>A0A5C0XL73</accession>
<evidence type="ECO:0000313" key="2">
    <source>
        <dbReference type="EMBL" id="QEK77362.1"/>
    </source>
</evidence>
<dbReference type="CTD" id="4541"/>
<feature type="transmembrane region" description="Helical" evidence="1">
    <location>
        <begin position="130"/>
        <end position="152"/>
    </location>
</feature>
<keyword evidence="1" id="KW-0472">Membrane</keyword>
<dbReference type="RefSeq" id="YP_009699969.1">
    <property type="nucleotide sequence ID" value="NC_044848.1"/>
</dbReference>